<name>A0A174C161_9FIRM</name>
<evidence type="ECO:0000256" key="1">
    <source>
        <dbReference type="SAM" id="Phobius"/>
    </source>
</evidence>
<reference evidence="4 5" key="1">
    <citation type="submission" date="2015-09" db="EMBL/GenBank/DDBJ databases">
        <authorList>
            <consortium name="Pathogen Informatics"/>
        </authorList>
    </citation>
    <scope>NUCLEOTIDE SEQUENCE [LARGE SCALE GENOMIC DNA]</scope>
    <source>
        <strain evidence="3 4">2789STDY5834866</strain>
        <strain evidence="2 5">2789STDY5834962</strain>
    </source>
</reference>
<keyword evidence="1" id="KW-1133">Transmembrane helix</keyword>
<evidence type="ECO:0000313" key="5">
    <source>
        <dbReference type="Proteomes" id="UP000095727"/>
    </source>
</evidence>
<keyword evidence="1" id="KW-0472">Membrane</keyword>
<evidence type="ECO:0000313" key="3">
    <source>
        <dbReference type="EMBL" id="CUO06069.1"/>
    </source>
</evidence>
<sequence length="99" mass="10958">MDTGKKKSMAAVICIFLIFVTFASLFYVAREEDHNCTGKDCPICACVHQAKQVLRNLGTTPAVGFFVSPVIFIAETVILPGFWIILSISLVHQKVRLND</sequence>
<keyword evidence="1" id="KW-0812">Transmembrane</keyword>
<evidence type="ECO:0000313" key="4">
    <source>
        <dbReference type="Proteomes" id="UP000095362"/>
    </source>
</evidence>
<dbReference type="EMBL" id="CYXR01000012">
    <property type="protein sequence ID" value="CUM97857.1"/>
    <property type="molecule type" value="Genomic_DNA"/>
</dbReference>
<dbReference type="EMBL" id="CYZK01000006">
    <property type="protein sequence ID" value="CUO06069.1"/>
    <property type="molecule type" value="Genomic_DNA"/>
</dbReference>
<feature type="transmembrane region" description="Helical" evidence="1">
    <location>
        <begin position="62"/>
        <end position="86"/>
    </location>
</feature>
<accession>A0A174C161</accession>
<dbReference type="Proteomes" id="UP000095362">
    <property type="component" value="Unassembled WGS sequence"/>
</dbReference>
<protein>
    <submittedName>
        <fullName evidence="3">Uncharacterized protein</fullName>
    </submittedName>
</protein>
<dbReference type="STRING" id="410072.ERS852525_02671"/>
<dbReference type="PaxDb" id="410072-ERS852525_02671"/>
<dbReference type="Proteomes" id="UP000095727">
    <property type="component" value="Unassembled WGS sequence"/>
</dbReference>
<proteinExistence type="predicted"/>
<dbReference type="GeneID" id="92825405"/>
<organism evidence="3 4">
    <name type="scientific">Coprococcus comes</name>
    <dbReference type="NCBI Taxonomy" id="410072"/>
    <lineage>
        <taxon>Bacteria</taxon>
        <taxon>Bacillati</taxon>
        <taxon>Bacillota</taxon>
        <taxon>Clostridia</taxon>
        <taxon>Lachnospirales</taxon>
        <taxon>Lachnospiraceae</taxon>
        <taxon>Coprococcus</taxon>
    </lineage>
</organism>
<feature type="transmembrane region" description="Helical" evidence="1">
    <location>
        <begin position="9"/>
        <end position="29"/>
    </location>
</feature>
<dbReference type="RefSeq" id="WP_008374540.1">
    <property type="nucleotide sequence ID" value="NZ_CAXSNH010000001.1"/>
</dbReference>
<evidence type="ECO:0000313" key="2">
    <source>
        <dbReference type="EMBL" id="CUM97857.1"/>
    </source>
</evidence>
<dbReference type="AlphaFoldDB" id="A0A174C161"/>
<gene>
    <name evidence="3" type="ORF">ERS852481_01302</name>
    <name evidence="2" type="ORF">ERS852574_01942</name>
</gene>